<sequence length="96" mass="10814">MLCHSGLESLAPIQHHTLFGQGRNSLVSEAFVQIPKQGRTKLEPESLLALLGFLPKPNLVKITFDDDIPMEPEPTHQYEIQIEPNEPENLKLETQS</sequence>
<proteinExistence type="predicted"/>
<comment type="caution">
    <text evidence="1">The sequence shown here is derived from an EMBL/GenBank/DDBJ whole genome shotgun (WGS) entry which is preliminary data.</text>
</comment>
<protein>
    <submittedName>
        <fullName evidence="1">Uncharacterized protein</fullName>
    </submittedName>
</protein>
<accession>A0AAW1JIX0</accession>
<evidence type="ECO:0000313" key="1">
    <source>
        <dbReference type="EMBL" id="KAK9703931.1"/>
    </source>
</evidence>
<organism evidence="1 2">
    <name type="scientific">Popillia japonica</name>
    <name type="common">Japanese beetle</name>
    <dbReference type="NCBI Taxonomy" id="7064"/>
    <lineage>
        <taxon>Eukaryota</taxon>
        <taxon>Metazoa</taxon>
        <taxon>Ecdysozoa</taxon>
        <taxon>Arthropoda</taxon>
        <taxon>Hexapoda</taxon>
        <taxon>Insecta</taxon>
        <taxon>Pterygota</taxon>
        <taxon>Neoptera</taxon>
        <taxon>Endopterygota</taxon>
        <taxon>Coleoptera</taxon>
        <taxon>Polyphaga</taxon>
        <taxon>Scarabaeiformia</taxon>
        <taxon>Scarabaeidae</taxon>
        <taxon>Rutelinae</taxon>
        <taxon>Popillia</taxon>
    </lineage>
</organism>
<dbReference type="Proteomes" id="UP001458880">
    <property type="component" value="Unassembled WGS sequence"/>
</dbReference>
<evidence type="ECO:0000313" key="2">
    <source>
        <dbReference type="Proteomes" id="UP001458880"/>
    </source>
</evidence>
<dbReference type="AlphaFoldDB" id="A0AAW1JIX0"/>
<dbReference type="EMBL" id="JASPKY010000361">
    <property type="protein sequence ID" value="KAK9703931.1"/>
    <property type="molecule type" value="Genomic_DNA"/>
</dbReference>
<reference evidence="1 2" key="1">
    <citation type="journal article" date="2024" name="BMC Genomics">
        <title>De novo assembly and annotation of Popillia japonica's genome with initial clues to its potential as an invasive pest.</title>
        <authorList>
            <person name="Cucini C."/>
            <person name="Boschi S."/>
            <person name="Funari R."/>
            <person name="Cardaioli E."/>
            <person name="Iannotti N."/>
            <person name="Marturano G."/>
            <person name="Paoli F."/>
            <person name="Bruttini M."/>
            <person name="Carapelli A."/>
            <person name="Frati F."/>
            <person name="Nardi F."/>
        </authorList>
    </citation>
    <scope>NUCLEOTIDE SEQUENCE [LARGE SCALE GENOMIC DNA]</scope>
    <source>
        <strain evidence="1">DMR45628</strain>
    </source>
</reference>
<name>A0AAW1JIX0_POPJA</name>
<keyword evidence="2" id="KW-1185">Reference proteome</keyword>
<gene>
    <name evidence="1" type="ORF">QE152_g29007</name>
</gene>